<dbReference type="InterPro" id="IPR016181">
    <property type="entry name" value="Acyl_CoA_acyltransferase"/>
</dbReference>
<dbReference type="EMBL" id="FAXC01000403">
    <property type="protein sequence ID" value="CUV10330.1"/>
    <property type="molecule type" value="Genomic_DNA"/>
</dbReference>
<proteinExistence type="predicted"/>
<protein>
    <recommendedName>
        <fullName evidence="1">N-acetyltransferase domain-containing protein</fullName>
    </recommendedName>
</protein>
<feature type="domain" description="N-acetyltransferase" evidence="1">
    <location>
        <begin position="4"/>
        <end position="146"/>
    </location>
</feature>
<dbReference type="CDD" id="cd04301">
    <property type="entry name" value="NAT_SF"/>
    <property type="match status" value="1"/>
</dbReference>
<accession>A0A160VHN6</accession>
<gene>
    <name evidence="2" type="ORF">MGWOODY_Mmi665</name>
</gene>
<organism evidence="2">
    <name type="scientific">hydrothermal vent metagenome</name>
    <dbReference type="NCBI Taxonomy" id="652676"/>
    <lineage>
        <taxon>unclassified sequences</taxon>
        <taxon>metagenomes</taxon>
        <taxon>ecological metagenomes</taxon>
    </lineage>
</organism>
<dbReference type="InterPro" id="IPR000182">
    <property type="entry name" value="GNAT_dom"/>
</dbReference>
<evidence type="ECO:0000313" key="2">
    <source>
        <dbReference type="EMBL" id="CUV10330.1"/>
    </source>
</evidence>
<reference evidence="2" key="1">
    <citation type="submission" date="2015-10" db="EMBL/GenBank/DDBJ databases">
        <authorList>
            <person name="Gilbert D.G."/>
        </authorList>
    </citation>
    <scope>NUCLEOTIDE SEQUENCE</scope>
</reference>
<evidence type="ECO:0000259" key="1">
    <source>
        <dbReference type="PROSITE" id="PS51186"/>
    </source>
</evidence>
<dbReference type="AlphaFoldDB" id="A0A160VHN6"/>
<dbReference type="SUPFAM" id="SSF55729">
    <property type="entry name" value="Acyl-CoA N-acyltransferases (Nat)"/>
    <property type="match status" value="1"/>
</dbReference>
<sequence length="146" mass="16996">MESFHIHEGKLDDAVMVSANVPEFDDPYEIPEYSKRLNSTTHLILTAYDDHNPIAFKIGYQRYPDGSFYSWMGGVLPNYRRKGIANNLADHQEIWVKKNGYNSIRMQTREKHIAMLAFAINRGFQITNRIEKTSSSNTRIWMNKPL</sequence>
<dbReference type="Pfam" id="PF00583">
    <property type="entry name" value="Acetyltransf_1"/>
    <property type="match status" value="1"/>
</dbReference>
<dbReference type="Gene3D" id="3.40.630.30">
    <property type="match status" value="1"/>
</dbReference>
<dbReference type="GO" id="GO:0016747">
    <property type="term" value="F:acyltransferase activity, transferring groups other than amino-acyl groups"/>
    <property type="evidence" value="ECO:0007669"/>
    <property type="project" value="InterPro"/>
</dbReference>
<dbReference type="PROSITE" id="PS51186">
    <property type="entry name" value="GNAT"/>
    <property type="match status" value="1"/>
</dbReference>
<name>A0A160VHN6_9ZZZZ</name>